<evidence type="ECO:0000313" key="4">
    <source>
        <dbReference type="Proteomes" id="UP000295830"/>
    </source>
</evidence>
<protein>
    <recommendedName>
        <fullName evidence="5">Nickel/cobalt transporter regulator</fullName>
    </recommendedName>
</protein>
<keyword evidence="4" id="KW-1185">Reference proteome</keyword>
<dbReference type="RefSeq" id="WP_133736130.1">
    <property type="nucleotide sequence ID" value="NZ_SOAX01000003.1"/>
</dbReference>
<feature type="compositionally biased region" description="Low complexity" evidence="1">
    <location>
        <begin position="24"/>
        <end position="34"/>
    </location>
</feature>
<dbReference type="AlphaFoldDB" id="A0A4R7JTY1"/>
<feature type="region of interest" description="Disordered" evidence="1">
    <location>
        <begin position="19"/>
        <end position="51"/>
    </location>
</feature>
<accession>A0A4R7JTY1</accession>
<feature type="signal peptide" evidence="2">
    <location>
        <begin position="1"/>
        <end position="22"/>
    </location>
</feature>
<dbReference type="Gene3D" id="3.10.450.160">
    <property type="entry name" value="inner membrane protein cigr"/>
    <property type="match status" value="1"/>
</dbReference>
<gene>
    <name evidence="3" type="ORF">DES49_1896</name>
</gene>
<evidence type="ECO:0000313" key="3">
    <source>
        <dbReference type="EMBL" id="TDT41791.1"/>
    </source>
</evidence>
<feature type="chain" id="PRO_5020920290" description="Nickel/cobalt transporter regulator" evidence="2">
    <location>
        <begin position="23"/>
        <end position="103"/>
    </location>
</feature>
<evidence type="ECO:0000256" key="1">
    <source>
        <dbReference type="SAM" id="MobiDB-lite"/>
    </source>
</evidence>
<name>A0A4R7JTY1_9GAMM</name>
<dbReference type="OrthoDB" id="5739345at2"/>
<keyword evidence="2" id="KW-0732">Signal</keyword>
<sequence>MRTIVTAVSLALALLASPQAFTKGPPDGDLPPGLQKKADRGEPLPPGWQKKLEVGHRLDDDVYHHGEVMDSNENDDEITVRVEGKLIKVLKDTHEIIDILDDY</sequence>
<evidence type="ECO:0008006" key="5">
    <source>
        <dbReference type="Google" id="ProtNLM"/>
    </source>
</evidence>
<dbReference type="EMBL" id="SOAX01000003">
    <property type="protein sequence ID" value="TDT41791.1"/>
    <property type="molecule type" value="Genomic_DNA"/>
</dbReference>
<reference evidence="3 4" key="1">
    <citation type="submission" date="2019-03" db="EMBL/GenBank/DDBJ databases">
        <title>Genomic Encyclopedia of Type Strains, Phase IV (KMG-IV): sequencing the most valuable type-strain genomes for metagenomic binning, comparative biology and taxonomic classification.</title>
        <authorList>
            <person name="Goeker M."/>
        </authorList>
    </citation>
    <scope>NUCLEOTIDE SEQUENCE [LARGE SCALE GENOMIC DNA]</scope>
    <source>
        <strain evidence="3 4">DSM 15505</strain>
    </source>
</reference>
<proteinExistence type="predicted"/>
<organism evidence="3 4">
    <name type="scientific">Halospina denitrificans</name>
    <dbReference type="NCBI Taxonomy" id="332522"/>
    <lineage>
        <taxon>Bacteria</taxon>
        <taxon>Pseudomonadati</taxon>
        <taxon>Pseudomonadota</taxon>
        <taxon>Gammaproteobacteria</taxon>
        <taxon>Halospina</taxon>
    </lineage>
</organism>
<dbReference type="Proteomes" id="UP000295830">
    <property type="component" value="Unassembled WGS sequence"/>
</dbReference>
<evidence type="ECO:0000256" key="2">
    <source>
        <dbReference type="SAM" id="SignalP"/>
    </source>
</evidence>
<comment type="caution">
    <text evidence="3">The sequence shown here is derived from an EMBL/GenBank/DDBJ whole genome shotgun (WGS) entry which is preliminary data.</text>
</comment>